<protein>
    <submittedName>
        <fullName evidence="1">Uncharacterized protein</fullName>
    </submittedName>
</protein>
<evidence type="ECO:0000313" key="1">
    <source>
        <dbReference type="EMBL" id="UQX09891.1"/>
    </source>
</evidence>
<proteinExistence type="predicted"/>
<evidence type="ECO:0000313" key="2">
    <source>
        <dbReference type="Proteomes" id="UP001056610"/>
    </source>
</evidence>
<organism evidence="1 2">
    <name type="scientific">Candidatus Mycobacterium methanotrophicum</name>
    <dbReference type="NCBI Taxonomy" id="2943498"/>
    <lineage>
        <taxon>Bacteria</taxon>
        <taxon>Bacillati</taxon>
        <taxon>Actinomycetota</taxon>
        <taxon>Actinomycetes</taxon>
        <taxon>Mycobacteriales</taxon>
        <taxon>Mycobacteriaceae</taxon>
        <taxon>Mycobacterium</taxon>
    </lineage>
</organism>
<dbReference type="EMBL" id="CP097320">
    <property type="protein sequence ID" value="UQX09891.1"/>
    <property type="molecule type" value="Genomic_DNA"/>
</dbReference>
<keyword evidence="2" id="KW-1185">Reference proteome</keyword>
<accession>A0ABY4QJ84</accession>
<name>A0ABY4QJ84_9MYCO</name>
<dbReference type="Proteomes" id="UP001056610">
    <property type="component" value="Chromosome"/>
</dbReference>
<dbReference type="RefSeq" id="WP_219069206.1">
    <property type="nucleotide sequence ID" value="NZ_CAJUXY010000051.1"/>
</dbReference>
<reference evidence="1" key="1">
    <citation type="submission" date="2022-05" db="EMBL/GenBank/DDBJ databases">
        <title>A methanotrophic Mycobacterium dominates a cave microbial ecosystem.</title>
        <authorList>
            <person name="Van Spanning R.J.M."/>
            <person name="Guan Q."/>
            <person name="Melkonian C."/>
            <person name="Gallant J."/>
            <person name="Polerecky L."/>
            <person name="Flot J.-F."/>
            <person name="Brandt B.W."/>
            <person name="Braster M."/>
            <person name="Iturbe Espinoza P."/>
            <person name="Aerts J."/>
            <person name="Meima-Franke M."/>
            <person name="Piersma S.R."/>
            <person name="Bunduc C."/>
            <person name="Ummels R."/>
            <person name="Pain A."/>
            <person name="Fleming E.J."/>
            <person name="van der Wel N."/>
            <person name="Gherman V.D."/>
            <person name="Sarbu S.M."/>
            <person name="Bodelier P.L.E."/>
            <person name="Bitter W."/>
        </authorList>
    </citation>
    <scope>NUCLEOTIDE SEQUENCE</scope>
    <source>
        <strain evidence="1">Sulfur Cave</strain>
    </source>
</reference>
<gene>
    <name evidence="1" type="ORF">M5I08_16730</name>
</gene>
<sequence>MLNDPALVDLLKILGLSPGSLLSLTSLETALNGDTVGSLLGGQTLNESLANILTALGVGDVTPSGLTIGGCCKIWASPARPVT</sequence>